<accession>A0A2T6ZG34</accession>
<organism evidence="1 2">
    <name type="scientific">Tuber borchii</name>
    <name type="common">White truffle</name>
    <dbReference type="NCBI Taxonomy" id="42251"/>
    <lineage>
        <taxon>Eukaryota</taxon>
        <taxon>Fungi</taxon>
        <taxon>Dikarya</taxon>
        <taxon>Ascomycota</taxon>
        <taxon>Pezizomycotina</taxon>
        <taxon>Pezizomycetes</taxon>
        <taxon>Pezizales</taxon>
        <taxon>Tuberaceae</taxon>
        <taxon>Tuber</taxon>
    </lineage>
</organism>
<gene>
    <name evidence="1" type="ORF">B9Z19DRAFT_452230</name>
</gene>
<proteinExistence type="predicted"/>
<keyword evidence="2" id="KW-1185">Reference proteome</keyword>
<dbReference type="AlphaFoldDB" id="A0A2T6ZG34"/>
<evidence type="ECO:0000313" key="1">
    <source>
        <dbReference type="EMBL" id="PUU74416.1"/>
    </source>
</evidence>
<protein>
    <submittedName>
        <fullName evidence="1">Uncharacterized protein</fullName>
    </submittedName>
</protein>
<sequence length="202" mass="22075">MPGHPHEGVPEGSIPTEISSFSSEGKRIIIPQAPSSSFDSLEALPSALADTSPPPLACPVSGCLLVLKGEMPHRYLRHLKYPGLHGRTGDEKETWLNLQKMEHERLLAVLGSTPSRNTSPKEVPEVGQGSYADIIKLVEDDKAEEERESRAAEFELRAKNMGITEMKFVAQKVAIWEGMWAAKQNGDDIGVGTLYSAPFGRL</sequence>
<dbReference type="EMBL" id="NESQ01000301">
    <property type="protein sequence ID" value="PUU74416.1"/>
    <property type="molecule type" value="Genomic_DNA"/>
</dbReference>
<reference evidence="1 2" key="1">
    <citation type="submission" date="2017-04" db="EMBL/GenBank/DDBJ databases">
        <title>Draft genome sequence of Tuber borchii Vittad., a whitish edible truffle.</title>
        <authorList>
            <consortium name="DOE Joint Genome Institute"/>
            <person name="Murat C."/>
            <person name="Kuo A."/>
            <person name="Barry K.W."/>
            <person name="Clum A."/>
            <person name="Dockter R.B."/>
            <person name="Fauchery L."/>
            <person name="Iotti M."/>
            <person name="Kohler A."/>
            <person name="Labutti K."/>
            <person name="Lindquist E.A."/>
            <person name="Lipzen A."/>
            <person name="Ohm R.A."/>
            <person name="Wang M."/>
            <person name="Grigoriev I.V."/>
            <person name="Zambonelli A."/>
            <person name="Martin F.M."/>
        </authorList>
    </citation>
    <scope>NUCLEOTIDE SEQUENCE [LARGE SCALE GENOMIC DNA]</scope>
    <source>
        <strain evidence="1 2">Tbo3840</strain>
    </source>
</reference>
<comment type="caution">
    <text evidence="1">The sequence shown here is derived from an EMBL/GenBank/DDBJ whole genome shotgun (WGS) entry which is preliminary data.</text>
</comment>
<dbReference type="Proteomes" id="UP000244722">
    <property type="component" value="Unassembled WGS sequence"/>
</dbReference>
<name>A0A2T6ZG34_TUBBO</name>
<evidence type="ECO:0000313" key="2">
    <source>
        <dbReference type="Proteomes" id="UP000244722"/>
    </source>
</evidence>